<keyword evidence="3" id="KW-1185">Reference proteome</keyword>
<dbReference type="Proteomes" id="UP000253201">
    <property type="component" value="Unassembled WGS sequence"/>
</dbReference>
<proteinExistence type="predicted"/>
<dbReference type="RefSeq" id="WP_113859028.1">
    <property type="nucleotide sequence ID" value="NZ_JAGYXR010000095.1"/>
</dbReference>
<evidence type="ECO:0000313" key="2">
    <source>
        <dbReference type="EMBL" id="RBP07190.1"/>
    </source>
</evidence>
<comment type="caution">
    <text evidence="2">The sequence shown here is derived from an EMBL/GenBank/DDBJ whole genome shotgun (WGS) entry which is preliminary data.</text>
</comment>
<sequence length="174" mass="19999">MQFLTIGNALRIFILIIAIIIWRVIFPSREEPFKVQIDHGRYTLNIPEDFKKVTINDKKYAVLNGMDVFVSRRNKQIFAARTQDFGQELTPDDIEQIFEKVTDENLLDSQQSNVAAGAFTCSIKTYFFAESKNYQHIALCPDGNRALVVIDFEKGSHHNPIIEFITSIEVNRSL</sequence>
<keyword evidence="1" id="KW-0472">Membrane</keyword>
<keyword evidence="1" id="KW-1133">Transmembrane helix</keyword>
<evidence type="ECO:0000256" key="1">
    <source>
        <dbReference type="SAM" id="Phobius"/>
    </source>
</evidence>
<name>A0ABX9FTA3_9ENTR</name>
<keyword evidence="1" id="KW-0812">Transmembrane</keyword>
<protein>
    <submittedName>
        <fullName evidence="2">Uncharacterized protein</fullName>
    </submittedName>
</protein>
<reference evidence="2 3" key="1">
    <citation type="submission" date="2018-06" db="EMBL/GenBank/DDBJ databases">
        <title>Genomic Encyclopedia of Type Strains, Phase IV (KMG-IV): sequencing the most valuable type-strain genomes for metagenomic binning, comparative biology and taxonomic classification.</title>
        <authorList>
            <person name="Goeker M."/>
        </authorList>
    </citation>
    <scope>NUCLEOTIDE SEQUENCE [LARGE SCALE GENOMIC DNA]</scope>
    <source>
        <strain evidence="2 3">DSM 27453</strain>
    </source>
</reference>
<organism evidence="2 3">
    <name type="scientific">Pseudocitrobacter faecalis</name>
    <dbReference type="NCBI Taxonomy" id="1398493"/>
    <lineage>
        <taxon>Bacteria</taxon>
        <taxon>Pseudomonadati</taxon>
        <taxon>Pseudomonadota</taxon>
        <taxon>Gammaproteobacteria</taxon>
        <taxon>Enterobacterales</taxon>
        <taxon>Enterobacteriaceae</taxon>
        <taxon>Pseudocitrobacter</taxon>
    </lineage>
</organism>
<dbReference type="EMBL" id="QNRL01000011">
    <property type="protein sequence ID" value="RBP07190.1"/>
    <property type="molecule type" value="Genomic_DNA"/>
</dbReference>
<gene>
    <name evidence="2" type="ORF">DFQ50_11151</name>
</gene>
<accession>A0ABX9FTA3</accession>
<feature type="transmembrane region" description="Helical" evidence="1">
    <location>
        <begin position="6"/>
        <end position="26"/>
    </location>
</feature>
<evidence type="ECO:0000313" key="3">
    <source>
        <dbReference type="Proteomes" id="UP000253201"/>
    </source>
</evidence>